<evidence type="ECO:0000256" key="1">
    <source>
        <dbReference type="ARBA" id="ARBA00001933"/>
    </source>
</evidence>
<name>A0A9D2N9W7_9FIRM</name>
<evidence type="ECO:0000256" key="3">
    <source>
        <dbReference type="ARBA" id="ARBA00022898"/>
    </source>
</evidence>
<dbReference type="Proteomes" id="UP000823849">
    <property type="component" value="Unassembled WGS sequence"/>
</dbReference>
<dbReference type="Gene3D" id="3.40.640.10">
    <property type="entry name" value="Type I PLP-dependent aspartate aminotransferase-like (Major domain)"/>
    <property type="match status" value="1"/>
</dbReference>
<dbReference type="PANTHER" id="PTHR43525:SF1">
    <property type="entry name" value="PROTEIN MALY"/>
    <property type="match status" value="1"/>
</dbReference>
<comment type="similarity">
    <text evidence="5">Belongs to the class-II pyridoxal-phosphate-dependent aminotransferase family. MalY/PatB cystathionine beta-lyase subfamily.</text>
</comment>
<dbReference type="EC" id="4.4.1.13" evidence="2"/>
<dbReference type="InterPro" id="IPR004839">
    <property type="entry name" value="Aminotransferase_I/II_large"/>
</dbReference>
<evidence type="ECO:0000313" key="8">
    <source>
        <dbReference type="Proteomes" id="UP000823849"/>
    </source>
</evidence>
<dbReference type="Gene3D" id="3.90.1150.10">
    <property type="entry name" value="Aspartate Aminotransferase, domain 1"/>
    <property type="match status" value="1"/>
</dbReference>
<evidence type="ECO:0000256" key="5">
    <source>
        <dbReference type="ARBA" id="ARBA00037974"/>
    </source>
</evidence>
<dbReference type="InterPro" id="IPR015424">
    <property type="entry name" value="PyrdxlP-dep_Trfase"/>
</dbReference>
<keyword evidence="4" id="KW-0456">Lyase</keyword>
<keyword evidence="7" id="KW-0808">Transferase</keyword>
<gene>
    <name evidence="7" type="ORF">H9705_00925</name>
</gene>
<evidence type="ECO:0000313" key="7">
    <source>
        <dbReference type="EMBL" id="HJC14377.1"/>
    </source>
</evidence>
<dbReference type="InterPro" id="IPR015421">
    <property type="entry name" value="PyrdxlP-dep_Trfase_major"/>
</dbReference>
<protein>
    <recommendedName>
        <fullName evidence="2">cysteine-S-conjugate beta-lyase</fullName>
        <ecNumber evidence="2">4.4.1.13</ecNumber>
    </recommendedName>
</protein>
<dbReference type="InterPro" id="IPR015422">
    <property type="entry name" value="PyrdxlP-dep_Trfase_small"/>
</dbReference>
<comment type="cofactor">
    <cofactor evidence="1">
        <name>pyridoxal 5'-phosphate</name>
        <dbReference type="ChEBI" id="CHEBI:597326"/>
    </cofactor>
</comment>
<evidence type="ECO:0000256" key="4">
    <source>
        <dbReference type="ARBA" id="ARBA00023239"/>
    </source>
</evidence>
<keyword evidence="7" id="KW-0032">Aminotransferase</keyword>
<dbReference type="Pfam" id="PF00155">
    <property type="entry name" value="Aminotran_1_2"/>
    <property type="match status" value="1"/>
</dbReference>
<keyword evidence="3" id="KW-0663">Pyridoxal phosphate</keyword>
<dbReference type="SUPFAM" id="SSF53383">
    <property type="entry name" value="PLP-dependent transferases"/>
    <property type="match status" value="1"/>
</dbReference>
<feature type="domain" description="Aminotransferase class I/classII large" evidence="6">
    <location>
        <begin position="66"/>
        <end position="391"/>
    </location>
</feature>
<dbReference type="CDD" id="cd00609">
    <property type="entry name" value="AAT_like"/>
    <property type="match status" value="1"/>
</dbReference>
<comment type="caution">
    <text evidence="7">The sequence shown here is derived from an EMBL/GenBank/DDBJ whole genome shotgun (WGS) entry which is preliminary data.</text>
</comment>
<dbReference type="GO" id="GO:0047804">
    <property type="term" value="F:cysteine-S-conjugate beta-lyase activity"/>
    <property type="evidence" value="ECO:0007669"/>
    <property type="project" value="UniProtKB-EC"/>
</dbReference>
<evidence type="ECO:0000259" key="6">
    <source>
        <dbReference type="Pfam" id="PF00155"/>
    </source>
</evidence>
<reference evidence="7" key="2">
    <citation type="submission" date="2021-04" db="EMBL/GenBank/DDBJ databases">
        <authorList>
            <person name="Gilroy R."/>
        </authorList>
    </citation>
    <scope>NUCLEOTIDE SEQUENCE</scope>
    <source>
        <strain evidence="7">CHK185-5351</strain>
    </source>
</reference>
<dbReference type="EMBL" id="DWWU01000005">
    <property type="protein sequence ID" value="HJC14377.1"/>
    <property type="molecule type" value="Genomic_DNA"/>
</dbReference>
<sequence>MKYDFTTIMDRKGHDAIAVDTIPIPGVEVAEGFSAIPMWVADMNFPTLPTILEEVGERLKHPHFGYFSPSDEYFDSIIRWHKDRFGVEGLTREDIGYENGVLGCVASALQAFTAPGEAVLLHSPTYIGFTGTMNNNGRKMVLSDLVRDENGVWRMDYEDMEKKIDENHIHCAIFCSPHNPTGRVWEREEIEKAMEIYRKYDCVVISDEIWSDIVLPGAKHIPTQSVSEDAKNRTIAVYAPTKTFNLAGLVGSYHVIYNSYLRDRVIKVSEMSHYNMTNVLSVHALIGAYKPEGREWVDELCQVLGSNVDYAYDYITRKFKGVSLAKPQGTYMLYLDCEEWCKEHGKTMDELLRAGVRVGVIWQDGRPFNRPYAIRINLAVPHARVVDAMDRLDKYVFNGSLENVLPAGAARLCPAEE</sequence>
<accession>A0A9D2N9W7</accession>
<reference evidence="7" key="1">
    <citation type="journal article" date="2021" name="PeerJ">
        <title>Extensive microbial diversity within the chicken gut microbiome revealed by metagenomics and culture.</title>
        <authorList>
            <person name="Gilroy R."/>
            <person name="Ravi A."/>
            <person name="Getino M."/>
            <person name="Pursley I."/>
            <person name="Horton D.L."/>
            <person name="Alikhan N.F."/>
            <person name="Baker D."/>
            <person name="Gharbi K."/>
            <person name="Hall N."/>
            <person name="Watson M."/>
            <person name="Adriaenssens E.M."/>
            <person name="Foster-Nyarko E."/>
            <person name="Jarju S."/>
            <person name="Secka A."/>
            <person name="Antonio M."/>
            <person name="Oren A."/>
            <person name="Chaudhuri R.R."/>
            <person name="La Ragione R."/>
            <person name="Hildebrand F."/>
            <person name="Pallen M.J."/>
        </authorList>
    </citation>
    <scope>NUCLEOTIDE SEQUENCE</scope>
    <source>
        <strain evidence="7">CHK185-5351</strain>
    </source>
</reference>
<dbReference type="InterPro" id="IPR051798">
    <property type="entry name" value="Class-II_PLP-Dep_Aminotrans"/>
</dbReference>
<dbReference type="GO" id="GO:0008483">
    <property type="term" value="F:transaminase activity"/>
    <property type="evidence" value="ECO:0007669"/>
    <property type="project" value="UniProtKB-KW"/>
</dbReference>
<evidence type="ECO:0000256" key="2">
    <source>
        <dbReference type="ARBA" id="ARBA00012224"/>
    </source>
</evidence>
<dbReference type="AlphaFoldDB" id="A0A9D2N9W7"/>
<dbReference type="GO" id="GO:0030170">
    <property type="term" value="F:pyridoxal phosphate binding"/>
    <property type="evidence" value="ECO:0007669"/>
    <property type="project" value="InterPro"/>
</dbReference>
<organism evidence="7 8">
    <name type="scientific">Candidatus Fusicatenibacter intestinigallinarum</name>
    <dbReference type="NCBI Taxonomy" id="2838598"/>
    <lineage>
        <taxon>Bacteria</taxon>
        <taxon>Bacillati</taxon>
        <taxon>Bacillota</taxon>
        <taxon>Clostridia</taxon>
        <taxon>Lachnospirales</taxon>
        <taxon>Lachnospiraceae</taxon>
        <taxon>Fusicatenibacter</taxon>
    </lineage>
</organism>
<dbReference type="PANTHER" id="PTHR43525">
    <property type="entry name" value="PROTEIN MALY"/>
    <property type="match status" value="1"/>
</dbReference>
<proteinExistence type="inferred from homology"/>